<dbReference type="EC" id="6.3.5.3" evidence="6"/>
<dbReference type="EMBL" id="CADCWJ010000416">
    <property type="protein sequence ID" value="CAA9564741.1"/>
    <property type="molecule type" value="Genomic_DNA"/>
</dbReference>
<comment type="catalytic activity">
    <reaction evidence="6">
        <text>N(2)-formyl-N(1)-(5-phospho-beta-D-ribosyl)glycinamide + L-glutamine + ATP + H2O = 2-formamido-N(1)-(5-O-phospho-beta-D-ribosyl)acetamidine + L-glutamate + ADP + phosphate + H(+)</text>
        <dbReference type="Rhea" id="RHEA:17129"/>
        <dbReference type="ChEBI" id="CHEBI:15377"/>
        <dbReference type="ChEBI" id="CHEBI:15378"/>
        <dbReference type="ChEBI" id="CHEBI:29985"/>
        <dbReference type="ChEBI" id="CHEBI:30616"/>
        <dbReference type="ChEBI" id="CHEBI:43474"/>
        <dbReference type="ChEBI" id="CHEBI:58359"/>
        <dbReference type="ChEBI" id="CHEBI:147286"/>
        <dbReference type="ChEBI" id="CHEBI:147287"/>
        <dbReference type="ChEBI" id="CHEBI:456216"/>
        <dbReference type="EC" id="6.3.5.3"/>
    </reaction>
</comment>
<dbReference type="GO" id="GO:0004642">
    <property type="term" value="F:phosphoribosylformylglycinamidine synthase activity"/>
    <property type="evidence" value="ECO:0007669"/>
    <property type="project" value="UniProtKB-UniRule"/>
</dbReference>
<organism evidence="7">
    <name type="scientific">uncultured Thermomicrobiales bacterium</name>
    <dbReference type="NCBI Taxonomy" id="1645740"/>
    <lineage>
        <taxon>Bacteria</taxon>
        <taxon>Pseudomonadati</taxon>
        <taxon>Thermomicrobiota</taxon>
        <taxon>Thermomicrobia</taxon>
        <taxon>Thermomicrobiales</taxon>
        <taxon>environmental samples</taxon>
    </lineage>
</organism>
<dbReference type="GO" id="GO:0005524">
    <property type="term" value="F:ATP binding"/>
    <property type="evidence" value="ECO:0007669"/>
    <property type="project" value="UniProtKB-UniRule"/>
</dbReference>
<comment type="pathway">
    <text evidence="6">Purine metabolism; IMP biosynthesis via de novo pathway; 5-amino-1-(5-phospho-D-ribosyl)imidazole from N(2)-formyl-N(1)-(5-phospho-D-ribosyl)glycinamide: step 1/2.</text>
</comment>
<keyword evidence="1 6" id="KW-0963">Cytoplasm</keyword>
<reference evidence="7" key="1">
    <citation type="submission" date="2020-02" db="EMBL/GenBank/DDBJ databases">
        <authorList>
            <person name="Meier V. D."/>
        </authorList>
    </citation>
    <scope>NUCLEOTIDE SEQUENCE</scope>
    <source>
        <strain evidence="7">AVDCRST_MAG87</strain>
    </source>
</reference>
<sequence>MKGDSLGRQPWIIEAEIMPRSGVNDPQGEAVMSGLHALGFSGATRVRCGTVIRIETVASSEADAIRQGTEMCERLLANPVIEQYVVSASLATAASR</sequence>
<keyword evidence="2 6" id="KW-0436">Ligase</keyword>
<protein>
    <recommendedName>
        <fullName evidence="6">Phosphoribosylformylglycinamidine synthase subunit PurS</fullName>
        <shortName evidence="6">FGAM synthase</shortName>
        <ecNumber evidence="6">6.3.5.3</ecNumber>
    </recommendedName>
    <alternativeName>
        <fullName evidence="6">Formylglycinamide ribonucleotide amidotransferase subunit III</fullName>
        <shortName evidence="6">FGAR amidotransferase III</shortName>
        <shortName evidence="6">FGAR-AT III</shortName>
    </alternativeName>
    <alternativeName>
        <fullName evidence="6">Phosphoribosylformylglycinamidine synthase subunit III</fullName>
    </alternativeName>
</protein>
<dbReference type="UniPathway" id="UPA00074">
    <property type="reaction ID" value="UER00128"/>
</dbReference>
<evidence type="ECO:0000256" key="6">
    <source>
        <dbReference type="HAMAP-Rule" id="MF_01926"/>
    </source>
</evidence>
<comment type="function">
    <text evidence="6">Part of the phosphoribosylformylglycinamidine synthase complex involved in the purines biosynthetic pathway. Catalyzes the ATP-dependent conversion of formylglycinamide ribonucleotide (FGAR) and glutamine to yield formylglycinamidine ribonucleotide (FGAM) and glutamate. The FGAM synthase complex is composed of three subunits. PurQ produces an ammonia molecule by converting glutamine to glutamate. PurL transfers the ammonia molecule to FGAR to form FGAM in an ATP-dependent manner. PurS interacts with PurQ and PurL and is thought to assist in the transfer of the ammonia molecule from PurQ to PurL.</text>
</comment>
<dbReference type="GO" id="GO:0006189">
    <property type="term" value="P:'de novo' IMP biosynthetic process"/>
    <property type="evidence" value="ECO:0007669"/>
    <property type="project" value="UniProtKB-UniRule"/>
</dbReference>
<evidence type="ECO:0000256" key="2">
    <source>
        <dbReference type="ARBA" id="ARBA00022598"/>
    </source>
</evidence>
<evidence type="ECO:0000256" key="4">
    <source>
        <dbReference type="ARBA" id="ARBA00022755"/>
    </source>
</evidence>
<keyword evidence="3 6" id="KW-0547">Nucleotide-binding</keyword>
<dbReference type="Pfam" id="PF02700">
    <property type="entry name" value="PurS"/>
    <property type="match status" value="1"/>
</dbReference>
<keyword evidence="4 6" id="KW-0658">Purine biosynthesis</keyword>
<evidence type="ECO:0000256" key="5">
    <source>
        <dbReference type="ARBA" id="ARBA00022840"/>
    </source>
</evidence>
<gene>
    <name evidence="6" type="primary">purS</name>
    <name evidence="7" type="ORF">AVDCRST_MAG87-1857</name>
</gene>
<evidence type="ECO:0000313" key="7">
    <source>
        <dbReference type="EMBL" id="CAA9564741.1"/>
    </source>
</evidence>
<dbReference type="PANTHER" id="PTHR34696">
    <property type="entry name" value="PHOSPHORIBOSYLFORMYLGLYCINAMIDINE SYNTHASE SUBUNIT PURS"/>
    <property type="match status" value="1"/>
</dbReference>
<comment type="subunit">
    <text evidence="6">Part of the FGAM synthase complex composed of 1 PurL, 1 PurQ and 2 PurS subunits.</text>
</comment>
<dbReference type="NCBIfam" id="TIGR00302">
    <property type="entry name" value="phosphoribosylformylglycinamidine synthase subunit PurS"/>
    <property type="match status" value="1"/>
</dbReference>
<evidence type="ECO:0000256" key="3">
    <source>
        <dbReference type="ARBA" id="ARBA00022741"/>
    </source>
</evidence>
<dbReference type="HAMAP" id="MF_01926">
    <property type="entry name" value="PurS"/>
    <property type="match status" value="1"/>
</dbReference>
<dbReference type="Gene3D" id="3.30.1280.10">
    <property type="entry name" value="Phosphoribosylformylglycinamidine synthase subunit PurS"/>
    <property type="match status" value="1"/>
</dbReference>
<dbReference type="NCBIfam" id="NF004630">
    <property type="entry name" value="PRK05974.1"/>
    <property type="match status" value="1"/>
</dbReference>
<dbReference type="InterPro" id="IPR036604">
    <property type="entry name" value="PurS-like_sf"/>
</dbReference>
<name>A0A6J4V412_9BACT</name>
<proteinExistence type="inferred from homology"/>
<keyword evidence="5 6" id="KW-0067">ATP-binding</keyword>
<dbReference type="AlphaFoldDB" id="A0A6J4V412"/>
<comment type="subcellular location">
    <subcellularLocation>
        <location evidence="6">Cytoplasm</location>
    </subcellularLocation>
</comment>
<comment type="similarity">
    <text evidence="6">Belongs to the PurS family.</text>
</comment>
<dbReference type="SUPFAM" id="SSF82697">
    <property type="entry name" value="PurS-like"/>
    <property type="match status" value="1"/>
</dbReference>
<evidence type="ECO:0000256" key="1">
    <source>
        <dbReference type="ARBA" id="ARBA00022490"/>
    </source>
</evidence>
<dbReference type="PANTHER" id="PTHR34696:SF1">
    <property type="entry name" value="PHOSPHORIBOSYLFORMYLGLYCINAMIDINE SYNTHASE SUBUNIT PURS"/>
    <property type="match status" value="1"/>
</dbReference>
<dbReference type="InterPro" id="IPR003850">
    <property type="entry name" value="PurS"/>
</dbReference>
<accession>A0A6J4V412</accession>
<dbReference type="GO" id="GO:0005737">
    <property type="term" value="C:cytoplasm"/>
    <property type="evidence" value="ECO:0007669"/>
    <property type="project" value="UniProtKB-SubCell"/>
</dbReference>